<dbReference type="PANTHER" id="PTHR11055:SF1">
    <property type="entry name" value="PAPS SYNTHETASE, ISOFORM D"/>
    <property type="match status" value="1"/>
</dbReference>
<evidence type="ECO:0000256" key="1">
    <source>
        <dbReference type="ARBA" id="ARBA00012121"/>
    </source>
</evidence>
<dbReference type="InterPro" id="IPR027417">
    <property type="entry name" value="P-loop_NTPase"/>
</dbReference>
<dbReference type="Pfam" id="PF01583">
    <property type="entry name" value="APS_kinase"/>
    <property type="match status" value="1"/>
</dbReference>
<evidence type="ECO:0000313" key="10">
    <source>
        <dbReference type="Proteomes" id="UP000012073"/>
    </source>
</evidence>
<dbReference type="GO" id="GO:0000103">
    <property type="term" value="P:sulfate assimilation"/>
    <property type="evidence" value="ECO:0007669"/>
    <property type="project" value="InterPro"/>
</dbReference>
<dbReference type="STRING" id="2769.R7QKV5"/>
<keyword evidence="3 6" id="KW-0547">Nucleotide-binding</keyword>
<evidence type="ECO:0000256" key="2">
    <source>
        <dbReference type="ARBA" id="ARBA00022679"/>
    </source>
</evidence>
<evidence type="ECO:0000256" key="5">
    <source>
        <dbReference type="ARBA" id="ARBA00022840"/>
    </source>
</evidence>
<feature type="domain" description="APS kinase" evidence="8">
    <location>
        <begin position="24"/>
        <end position="176"/>
    </location>
</feature>
<dbReference type="NCBIfam" id="NF003013">
    <property type="entry name" value="PRK03846.1"/>
    <property type="match status" value="1"/>
</dbReference>
<organism evidence="9 10">
    <name type="scientific">Chondrus crispus</name>
    <name type="common">Carrageen Irish moss</name>
    <name type="synonym">Polymorpha crispa</name>
    <dbReference type="NCBI Taxonomy" id="2769"/>
    <lineage>
        <taxon>Eukaryota</taxon>
        <taxon>Rhodophyta</taxon>
        <taxon>Florideophyceae</taxon>
        <taxon>Rhodymeniophycidae</taxon>
        <taxon>Gigartinales</taxon>
        <taxon>Gigartinaceae</taxon>
        <taxon>Chondrus</taxon>
    </lineage>
</organism>
<comment type="pathway">
    <text evidence="6">Sulfur metabolism; hydrogen sulfide biosynthesis; sulfite from sulfate: step 2/3.</text>
</comment>
<dbReference type="PANTHER" id="PTHR11055">
    <property type="entry name" value="BIFUNCTIONAL 3'-PHOSPHOADENOSINE 5'-PHOSPHOSULFATE SYNTHASE"/>
    <property type="match status" value="1"/>
</dbReference>
<evidence type="ECO:0000256" key="6">
    <source>
        <dbReference type="RuleBase" id="RU004347"/>
    </source>
</evidence>
<keyword evidence="10" id="KW-1185">Reference proteome</keyword>
<dbReference type="InterPro" id="IPR002891">
    <property type="entry name" value="APS"/>
</dbReference>
<dbReference type="OrthoDB" id="506431at2759"/>
<evidence type="ECO:0000313" key="9">
    <source>
        <dbReference type="EMBL" id="CDF38111.1"/>
    </source>
</evidence>
<evidence type="ECO:0000256" key="3">
    <source>
        <dbReference type="ARBA" id="ARBA00022741"/>
    </source>
</evidence>
<dbReference type="InterPro" id="IPR059117">
    <property type="entry name" value="APS_kinase_dom"/>
</dbReference>
<dbReference type="CDD" id="cd02027">
    <property type="entry name" value="APSK"/>
    <property type="match status" value="1"/>
</dbReference>
<dbReference type="HAMAP" id="MF_00065">
    <property type="entry name" value="Adenylyl_sulf_kinase"/>
    <property type="match status" value="1"/>
</dbReference>
<feature type="region of interest" description="Disordered" evidence="7">
    <location>
        <begin position="204"/>
        <end position="232"/>
    </location>
</feature>
<dbReference type="EC" id="2.7.1.25" evidence="1 6"/>
<dbReference type="AlphaFoldDB" id="R7QKV5"/>
<dbReference type="OMA" id="HENTVEE"/>
<comment type="similarity">
    <text evidence="6">Belongs to the APS kinase family.</text>
</comment>
<accession>R7QKV5</accession>
<dbReference type="Proteomes" id="UP000012073">
    <property type="component" value="Unassembled WGS sequence"/>
</dbReference>
<evidence type="ECO:0000259" key="8">
    <source>
        <dbReference type="Pfam" id="PF01583"/>
    </source>
</evidence>
<keyword evidence="2 6" id="KW-0808">Transferase</keyword>
<comment type="function">
    <text evidence="6">Catalyzes the synthesis of activated sulfate.</text>
</comment>
<dbReference type="RefSeq" id="XP_005717980.1">
    <property type="nucleotide sequence ID" value="XM_005717923.1"/>
</dbReference>
<evidence type="ECO:0000256" key="4">
    <source>
        <dbReference type="ARBA" id="ARBA00022777"/>
    </source>
</evidence>
<dbReference type="GeneID" id="17325695"/>
<evidence type="ECO:0000256" key="7">
    <source>
        <dbReference type="SAM" id="MobiDB-lite"/>
    </source>
</evidence>
<dbReference type="Gramene" id="CDF38111">
    <property type="protein sequence ID" value="CDF38111"/>
    <property type="gene ID" value="CHC_T00009458001"/>
</dbReference>
<sequence>MATNIVWHDGAIKKEHRYTMLKQKGATVWLTGLSGSGKSTVSVALEQMMFKKGYLVYRLDGDNIRFGLNSNLGFSAADRKENIRRISEVAKLMGDIGVISTSAFISPYIADRVVAREIHKKAGIPFVEVHVDVPLSVAEQRDPKGLYKKARKGEIKNFTGIDDPYEAPIRPEVKIDTSQLSVNECAKAILDYLVAEGIIQPREEEPVPLPAKKPVQAEAAEANGAPVVNGST</sequence>
<proteinExistence type="inferred from homology"/>
<name>R7QKV5_CHOCR</name>
<dbReference type="NCBIfam" id="TIGR00455">
    <property type="entry name" value="apsK"/>
    <property type="match status" value="1"/>
</dbReference>
<keyword evidence="5 6" id="KW-0067">ATP-binding</keyword>
<dbReference type="GO" id="GO:0005524">
    <property type="term" value="F:ATP binding"/>
    <property type="evidence" value="ECO:0007669"/>
    <property type="project" value="UniProtKB-KW"/>
</dbReference>
<dbReference type="GO" id="GO:0004020">
    <property type="term" value="F:adenylylsulfate kinase activity"/>
    <property type="evidence" value="ECO:0007669"/>
    <property type="project" value="UniProtKB-EC"/>
</dbReference>
<dbReference type="SUPFAM" id="SSF52540">
    <property type="entry name" value="P-loop containing nucleoside triphosphate hydrolases"/>
    <property type="match status" value="1"/>
</dbReference>
<dbReference type="KEGG" id="ccp:CHC_T00009458001"/>
<dbReference type="UniPathway" id="UPA00140">
    <property type="reaction ID" value="UER00205"/>
</dbReference>
<dbReference type="EMBL" id="HG001898">
    <property type="protein sequence ID" value="CDF38111.1"/>
    <property type="molecule type" value="Genomic_DNA"/>
</dbReference>
<dbReference type="GO" id="GO:0070814">
    <property type="term" value="P:hydrogen sulfide biosynthetic process"/>
    <property type="evidence" value="ECO:0007669"/>
    <property type="project" value="UniProtKB-UniPathway"/>
</dbReference>
<keyword evidence="4 6" id="KW-0418">Kinase</keyword>
<dbReference type="Gene3D" id="3.40.50.300">
    <property type="entry name" value="P-loop containing nucleotide triphosphate hydrolases"/>
    <property type="match status" value="1"/>
</dbReference>
<gene>
    <name evidence="9" type="ORF">CHC_T00009458001</name>
</gene>
<protein>
    <recommendedName>
        <fullName evidence="1 6">Adenylyl-sulfate kinase</fullName>
        <ecNumber evidence="1 6">2.7.1.25</ecNumber>
    </recommendedName>
</protein>
<reference evidence="10" key="1">
    <citation type="journal article" date="2013" name="Proc. Natl. Acad. Sci. U.S.A.">
        <title>Genome structure and metabolic features in the red seaweed Chondrus crispus shed light on evolution of the Archaeplastida.</title>
        <authorList>
            <person name="Collen J."/>
            <person name="Porcel B."/>
            <person name="Carre W."/>
            <person name="Ball S.G."/>
            <person name="Chaparro C."/>
            <person name="Tonon T."/>
            <person name="Barbeyron T."/>
            <person name="Michel G."/>
            <person name="Noel B."/>
            <person name="Valentin K."/>
            <person name="Elias M."/>
            <person name="Artiguenave F."/>
            <person name="Arun A."/>
            <person name="Aury J.M."/>
            <person name="Barbosa-Neto J.F."/>
            <person name="Bothwell J.H."/>
            <person name="Bouget F.Y."/>
            <person name="Brillet L."/>
            <person name="Cabello-Hurtado F."/>
            <person name="Capella-Gutierrez S."/>
            <person name="Charrier B."/>
            <person name="Cladiere L."/>
            <person name="Cock J.M."/>
            <person name="Coelho S.M."/>
            <person name="Colleoni C."/>
            <person name="Czjzek M."/>
            <person name="Da Silva C."/>
            <person name="Delage L."/>
            <person name="Denoeud F."/>
            <person name="Deschamps P."/>
            <person name="Dittami S.M."/>
            <person name="Gabaldon T."/>
            <person name="Gachon C.M."/>
            <person name="Groisillier A."/>
            <person name="Herve C."/>
            <person name="Jabbari K."/>
            <person name="Katinka M."/>
            <person name="Kloareg B."/>
            <person name="Kowalczyk N."/>
            <person name="Labadie K."/>
            <person name="Leblanc C."/>
            <person name="Lopez P.J."/>
            <person name="McLachlan D.H."/>
            <person name="Meslet-Cladiere L."/>
            <person name="Moustafa A."/>
            <person name="Nehr Z."/>
            <person name="Nyvall Collen P."/>
            <person name="Panaud O."/>
            <person name="Partensky F."/>
            <person name="Poulain J."/>
            <person name="Rensing S.A."/>
            <person name="Rousvoal S."/>
            <person name="Samson G."/>
            <person name="Symeonidi A."/>
            <person name="Weissenbach J."/>
            <person name="Zambounis A."/>
            <person name="Wincker P."/>
            <person name="Boyen C."/>
        </authorList>
    </citation>
    <scope>NUCLEOTIDE SEQUENCE [LARGE SCALE GENOMIC DNA]</scope>
    <source>
        <strain evidence="10">cv. Stackhouse</strain>
    </source>
</reference>
<dbReference type="FunFam" id="3.40.50.300:FF:000212">
    <property type="entry name" value="Adenylyl-sulfate kinase"/>
    <property type="match status" value="1"/>
</dbReference>
<comment type="catalytic activity">
    <reaction evidence="6">
        <text>adenosine 5'-phosphosulfate + ATP = 3'-phosphoadenylyl sulfate + ADP + H(+)</text>
        <dbReference type="Rhea" id="RHEA:24152"/>
        <dbReference type="ChEBI" id="CHEBI:15378"/>
        <dbReference type="ChEBI" id="CHEBI:30616"/>
        <dbReference type="ChEBI" id="CHEBI:58243"/>
        <dbReference type="ChEBI" id="CHEBI:58339"/>
        <dbReference type="ChEBI" id="CHEBI:456216"/>
        <dbReference type="EC" id="2.7.1.25"/>
    </reaction>
</comment>